<dbReference type="PANTHER" id="PTHR43022">
    <property type="entry name" value="PROTEIN SMF"/>
    <property type="match status" value="1"/>
</dbReference>
<gene>
    <name evidence="4" type="ORF">COZ07_10295</name>
</gene>
<feature type="domain" description="DprA winged helix" evidence="3">
    <location>
        <begin position="129"/>
        <end position="187"/>
    </location>
</feature>
<dbReference type="AlphaFoldDB" id="A0A2M7PKI2"/>
<dbReference type="SUPFAM" id="SSF102405">
    <property type="entry name" value="MCP/YpsA-like"/>
    <property type="match status" value="1"/>
</dbReference>
<evidence type="ECO:0000259" key="3">
    <source>
        <dbReference type="Pfam" id="PF17782"/>
    </source>
</evidence>
<feature type="non-terminal residue" evidence="4">
    <location>
        <position position="1"/>
    </location>
</feature>
<dbReference type="Gene3D" id="3.40.50.450">
    <property type="match status" value="1"/>
</dbReference>
<dbReference type="Pfam" id="PF02481">
    <property type="entry name" value="DNA_processg_A"/>
    <property type="match status" value="1"/>
</dbReference>
<evidence type="ECO:0000313" key="4">
    <source>
        <dbReference type="EMBL" id="PIY31143.1"/>
    </source>
</evidence>
<reference evidence="4 5" key="1">
    <citation type="submission" date="2017-09" db="EMBL/GenBank/DDBJ databases">
        <title>Depth-based differentiation of microbial function through sediment-hosted aquifers and enrichment of novel symbionts in the deep terrestrial subsurface.</title>
        <authorList>
            <person name="Probst A.J."/>
            <person name="Ladd B."/>
            <person name="Jarett J.K."/>
            <person name="Geller-Mcgrath D.E."/>
            <person name="Sieber C.M."/>
            <person name="Emerson J.B."/>
            <person name="Anantharaman K."/>
            <person name="Thomas B.C."/>
            <person name="Malmstrom R."/>
            <person name="Stieglmeier M."/>
            <person name="Klingl A."/>
            <person name="Woyke T."/>
            <person name="Ryan C.M."/>
            <person name="Banfield J.F."/>
        </authorList>
    </citation>
    <scope>NUCLEOTIDE SEQUENCE [LARGE SCALE GENOMIC DNA]</scope>
    <source>
        <strain evidence="4">CG_4_10_14_3_um_filter_34_13</strain>
    </source>
</reference>
<comment type="similarity">
    <text evidence="1">Belongs to the DprA/Smf family.</text>
</comment>
<evidence type="ECO:0000256" key="1">
    <source>
        <dbReference type="ARBA" id="ARBA00006525"/>
    </source>
</evidence>
<dbReference type="GO" id="GO:0009294">
    <property type="term" value="P:DNA-mediated transformation"/>
    <property type="evidence" value="ECO:0007669"/>
    <property type="project" value="InterPro"/>
</dbReference>
<dbReference type="Proteomes" id="UP000230646">
    <property type="component" value="Unassembled WGS sequence"/>
</dbReference>
<name>A0A2M7PKI2_9BACT</name>
<dbReference type="Gene3D" id="1.10.10.10">
    <property type="entry name" value="Winged helix-like DNA-binding domain superfamily/Winged helix DNA-binding domain"/>
    <property type="match status" value="1"/>
</dbReference>
<evidence type="ECO:0000259" key="2">
    <source>
        <dbReference type="Pfam" id="PF02481"/>
    </source>
</evidence>
<dbReference type="RefSeq" id="WP_406608525.1">
    <property type="nucleotide sequence ID" value="NZ_PFKO01000377.1"/>
</dbReference>
<evidence type="ECO:0000313" key="5">
    <source>
        <dbReference type="Proteomes" id="UP000230646"/>
    </source>
</evidence>
<accession>A0A2M7PKI2</accession>
<proteinExistence type="inferred from homology"/>
<feature type="domain" description="Smf/DprA SLOG" evidence="2">
    <location>
        <begin position="1"/>
        <end position="122"/>
    </location>
</feature>
<comment type="caution">
    <text evidence="4">The sequence shown here is derived from an EMBL/GenBank/DDBJ whole genome shotgun (WGS) entry which is preliminary data.</text>
</comment>
<organism evidence="4 5">
    <name type="scientific">Candidatus Infernicultor aquiphilus</name>
    <dbReference type="NCBI Taxonomy" id="1805029"/>
    <lineage>
        <taxon>Bacteria</taxon>
        <taxon>Pseudomonadati</taxon>
        <taxon>Atribacterota</taxon>
        <taxon>Candidatus Phoenicimicrobiia</taxon>
        <taxon>Candidatus Pheonicimicrobiales</taxon>
        <taxon>Candidatus Phoenicimicrobiaceae</taxon>
        <taxon>Candidatus Infernicultor</taxon>
    </lineage>
</organism>
<dbReference type="InterPro" id="IPR036388">
    <property type="entry name" value="WH-like_DNA-bd_sf"/>
</dbReference>
<dbReference type="InterPro" id="IPR041614">
    <property type="entry name" value="DprA_WH"/>
</dbReference>
<dbReference type="Pfam" id="PF17782">
    <property type="entry name" value="WHD_DprA"/>
    <property type="match status" value="1"/>
</dbReference>
<dbReference type="EMBL" id="PFKO01000377">
    <property type="protein sequence ID" value="PIY31143.1"/>
    <property type="molecule type" value="Genomic_DNA"/>
</dbReference>
<dbReference type="InterPro" id="IPR057666">
    <property type="entry name" value="DrpA_SLOG"/>
</dbReference>
<dbReference type="PANTHER" id="PTHR43022:SF1">
    <property type="entry name" value="PROTEIN SMF"/>
    <property type="match status" value="1"/>
</dbReference>
<protein>
    <submittedName>
        <fullName evidence="4">DNA-protecting protein DprA</fullName>
    </submittedName>
</protein>
<dbReference type="InterPro" id="IPR003488">
    <property type="entry name" value="DprA"/>
</dbReference>
<sequence>IAVLGNSLDEKNLYPKNNVNLAHLILSQEGTLISEYPPETSAGPLTFPARNRIIAGLSQGVLVVEAGEKSGALITARMALDYNREVFSIPGPIFSEQSIGTNSLIKSGAKTVCGINDILEELNLKTEKEKKPLPVPDTQEEKLILKSFSGEPLHIDKIISLTRLQPTIVSGALTVMEMKGWIKNIGGQNYIII</sequence>